<dbReference type="Proteomes" id="UP000287296">
    <property type="component" value="Unassembled WGS sequence"/>
</dbReference>
<evidence type="ECO:0000313" key="1">
    <source>
        <dbReference type="EMBL" id="RST57506.1"/>
    </source>
</evidence>
<organism evidence="1 2">
    <name type="scientific">Siminovitchia terrae</name>
    <name type="common">Bacillus terrae</name>
    <dbReference type="NCBI Taxonomy" id="1914933"/>
    <lineage>
        <taxon>Bacteria</taxon>
        <taxon>Bacillati</taxon>
        <taxon>Bacillota</taxon>
        <taxon>Bacilli</taxon>
        <taxon>Bacillales</taxon>
        <taxon>Bacillaceae</taxon>
        <taxon>Siminovitchia</taxon>
    </lineage>
</organism>
<reference evidence="1 2" key="1">
    <citation type="submission" date="2018-12" db="EMBL/GenBank/DDBJ databases">
        <authorList>
            <person name="Sun L."/>
            <person name="Chen Z."/>
        </authorList>
    </citation>
    <scope>NUCLEOTIDE SEQUENCE [LARGE SCALE GENOMIC DNA]</scope>
    <source>
        <strain evidence="1 2">LMG 29736</strain>
    </source>
</reference>
<evidence type="ECO:0000313" key="2">
    <source>
        <dbReference type="Proteomes" id="UP000287296"/>
    </source>
</evidence>
<dbReference type="EMBL" id="QYTW02000032">
    <property type="protein sequence ID" value="RST57506.1"/>
    <property type="molecule type" value="Genomic_DNA"/>
</dbReference>
<proteinExistence type="predicted"/>
<dbReference type="OrthoDB" id="2875988at2"/>
<gene>
    <name evidence="1" type="ORF">D5F11_022045</name>
</gene>
<protein>
    <submittedName>
        <fullName evidence="1">Uncharacterized protein</fullName>
    </submittedName>
</protein>
<sequence length="183" mass="20567">MAVTINQDQLGLKDQSINGLADRLSKVNWYENAGKEGAEAEQTFRSFMQKLNVDNYEVKWVSKEEAADTICKLNFEGSELWETLSVLPDMLKKKVDKLDQSQLLEKAVDTLPEYVFHLAFEKAVQIFPEEKVVSFLVGHAMYVAVLAATSEKAGETELFSPLLELLESGHVPLGPEKNTIYLL</sequence>
<comment type="caution">
    <text evidence="1">The sequence shown here is derived from an EMBL/GenBank/DDBJ whole genome shotgun (WGS) entry which is preliminary data.</text>
</comment>
<dbReference type="RefSeq" id="WP_120119558.1">
    <property type="nucleotide sequence ID" value="NZ_QYTW02000032.1"/>
</dbReference>
<dbReference type="AlphaFoldDB" id="A0A429X213"/>
<name>A0A429X213_SIMTE</name>
<accession>A0A429X213</accession>